<dbReference type="GO" id="GO:0006508">
    <property type="term" value="P:proteolysis"/>
    <property type="evidence" value="ECO:0007669"/>
    <property type="project" value="UniProtKB-KW"/>
</dbReference>
<evidence type="ECO:0000313" key="7">
    <source>
        <dbReference type="Proteomes" id="UP001206925"/>
    </source>
</evidence>
<dbReference type="EMBL" id="JAMZMK010010851">
    <property type="protein sequence ID" value="KAI7730066.1"/>
    <property type="molecule type" value="Genomic_DNA"/>
</dbReference>
<dbReference type="SUPFAM" id="SSF54001">
    <property type="entry name" value="Cysteine proteinases"/>
    <property type="match status" value="1"/>
</dbReference>
<comment type="similarity">
    <text evidence="1">Belongs to the peptidase C48 family.</text>
</comment>
<dbReference type="GO" id="GO:0008234">
    <property type="term" value="F:cysteine-type peptidase activity"/>
    <property type="evidence" value="ECO:0007669"/>
    <property type="project" value="UniProtKB-KW"/>
</dbReference>
<evidence type="ECO:0000256" key="3">
    <source>
        <dbReference type="ARBA" id="ARBA00022801"/>
    </source>
</evidence>
<dbReference type="PANTHER" id="PTHR46468:SF1">
    <property type="entry name" value="SENTRIN-SPECIFIC PROTEASE 8"/>
    <property type="match status" value="1"/>
</dbReference>
<keyword evidence="4" id="KW-0788">Thiol protease</keyword>
<gene>
    <name evidence="6" type="ORF">M8C21_004015</name>
</gene>
<feature type="domain" description="Ubiquitin-like protease family profile" evidence="5">
    <location>
        <begin position="51"/>
        <end position="201"/>
    </location>
</feature>
<keyword evidence="7" id="KW-1185">Reference proteome</keyword>
<dbReference type="PANTHER" id="PTHR46468">
    <property type="entry name" value="SENTRIN-SPECIFIC PROTEASE 8"/>
    <property type="match status" value="1"/>
</dbReference>
<protein>
    <recommendedName>
        <fullName evidence="5">Ubiquitin-like protease family profile domain-containing protein</fullName>
    </recommendedName>
</protein>
<dbReference type="InterPro" id="IPR003653">
    <property type="entry name" value="Peptidase_C48_C"/>
</dbReference>
<organism evidence="6 7">
    <name type="scientific">Ambrosia artemisiifolia</name>
    <name type="common">Common ragweed</name>
    <dbReference type="NCBI Taxonomy" id="4212"/>
    <lineage>
        <taxon>Eukaryota</taxon>
        <taxon>Viridiplantae</taxon>
        <taxon>Streptophyta</taxon>
        <taxon>Embryophyta</taxon>
        <taxon>Tracheophyta</taxon>
        <taxon>Spermatophyta</taxon>
        <taxon>Magnoliopsida</taxon>
        <taxon>eudicotyledons</taxon>
        <taxon>Gunneridae</taxon>
        <taxon>Pentapetalae</taxon>
        <taxon>asterids</taxon>
        <taxon>campanulids</taxon>
        <taxon>Asterales</taxon>
        <taxon>Asteraceae</taxon>
        <taxon>Asteroideae</taxon>
        <taxon>Heliantheae alliance</taxon>
        <taxon>Heliantheae</taxon>
        <taxon>Ambrosia</taxon>
    </lineage>
</organism>
<accession>A0AAD5BUW0</accession>
<dbReference type="GO" id="GO:0000338">
    <property type="term" value="P:protein deneddylation"/>
    <property type="evidence" value="ECO:0007669"/>
    <property type="project" value="TreeGrafter"/>
</dbReference>
<reference evidence="6" key="1">
    <citation type="submission" date="2022-06" db="EMBL/GenBank/DDBJ databases">
        <title>Uncovering the hologenomic basis of an extraordinary plant invasion.</title>
        <authorList>
            <person name="Bieker V.C."/>
            <person name="Martin M.D."/>
            <person name="Gilbert T."/>
            <person name="Hodgins K."/>
            <person name="Battlay P."/>
            <person name="Petersen B."/>
            <person name="Wilson J."/>
        </authorList>
    </citation>
    <scope>NUCLEOTIDE SEQUENCE</scope>
    <source>
        <strain evidence="6">AA19_3_7</strain>
        <tissue evidence="6">Leaf</tissue>
    </source>
</reference>
<dbReference type="GO" id="GO:0019784">
    <property type="term" value="F:deNEDDylase activity"/>
    <property type="evidence" value="ECO:0007669"/>
    <property type="project" value="InterPro"/>
</dbReference>
<dbReference type="InterPro" id="IPR044613">
    <property type="entry name" value="Nep1/2-like"/>
</dbReference>
<proteinExistence type="inferred from homology"/>
<name>A0AAD5BUW0_AMBAR</name>
<dbReference type="AlphaFoldDB" id="A0AAD5BUW0"/>
<keyword evidence="3" id="KW-0378">Hydrolase</keyword>
<dbReference type="Gene3D" id="3.40.395.10">
    <property type="entry name" value="Adenoviral Proteinase, Chain A"/>
    <property type="match status" value="1"/>
</dbReference>
<dbReference type="InterPro" id="IPR038765">
    <property type="entry name" value="Papain-like_cys_pep_sf"/>
</dbReference>
<comment type="caution">
    <text evidence="6">The sequence shown here is derived from an EMBL/GenBank/DDBJ whole genome shotgun (WGS) entry which is preliminary data.</text>
</comment>
<keyword evidence="2" id="KW-0645">Protease</keyword>
<evidence type="ECO:0000313" key="6">
    <source>
        <dbReference type="EMBL" id="KAI7730066.1"/>
    </source>
</evidence>
<evidence type="ECO:0000256" key="1">
    <source>
        <dbReference type="ARBA" id="ARBA00005234"/>
    </source>
</evidence>
<evidence type="ECO:0000259" key="5">
    <source>
        <dbReference type="PROSITE" id="PS50600"/>
    </source>
</evidence>
<evidence type="ECO:0000256" key="4">
    <source>
        <dbReference type="ARBA" id="ARBA00022807"/>
    </source>
</evidence>
<evidence type="ECO:0000256" key="2">
    <source>
        <dbReference type="ARBA" id="ARBA00022670"/>
    </source>
</evidence>
<dbReference type="PROSITE" id="PS50600">
    <property type="entry name" value="ULP_PROTEASE"/>
    <property type="match status" value="1"/>
</dbReference>
<dbReference type="Proteomes" id="UP001206925">
    <property type="component" value="Unassembled WGS sequence"/>
</dbReference>
<sequence length="201" mass="22641">MMTRAKRKERVRMGGSVVLKMAAHVVDGSLKKEDTIRLPFDEDIFGHDSFTYINWNDFEAVFTIDELSGAVISSYIMYLDSQIKAGKFSNKGICFVNPATISPIDGKSKSKHSEDASRAIVDRLLKRKKRDIILLPYNPGNHWVLAVLDMRKATCYYLDSLRPTSFLEQLKQIIDTAMVVYAAQSGTGKVKLNWVNTVVST</sequence>
<dbReference type="Pfam" id="PF02902">
    <property type="entry name" value="Peptidase_C48"/>
    <property type="match status" value="1"/>
</dbReference>